<gene>
    <name evidence="1" type="ORF">A4U53_18180</name>
</gene>
<organism evidence="1">
    <name type="scientific">Rhizobium leguminosarum</name>
    <dbReference type="NCBI Taxonomy" id="384"/>
    <lineage>
        <taxon>Bacteria</taxon>
        <taxon>Pseudomonadati</taxon>
        <taxon>Pseudomonadota</taxon>
        <taxon>Alphaproteobacteria</taxon>
        <taxon>Hyphomicrobiales</taxon>
        <taxon>Rhizobiaceae</taxon>
        <taxon>Rhizobium/Agrobacterium group</taxon>
        <taxon>Rhizobium</taxon>
    </lineage>
</organism>
<name>A0A179BV44_RHILE</name>
<comment type="caution">
    <text evidence="1">The sequence shown here is derived from an EMBL/GenBank/DDBJ whole genome shotgun (WGS) entry which is preliminary data.</text>
</comment>
<protein>
    <submittedName>
        <fullName evidence="1">Uncharacterized protein</fullName>
    </submittedName>
</protein>
<dbReference type="EMBL" id="LWBS01000121">
    <property type="protein sequence ID" value="OAP95150.1"/>
    <property type="molecule type" value="Genomic_DNA"/>
</dbReference>
<dbReference type="AlphaFoldDB" id="A0A179BV44"/>
<evidence type="ECO:0000313" key="1">
    <source>
        <dbReference type="EMBL" id="OAP95150.1"/>
    </source>
</evidence>
<reference evidence="1" key="1">
    <citation type="submission" date="2016-04" db="EMBL/GenBank/DDBJ databases">
        <title>Fast-growing isolate from the root nodules of Vavilovia formosa.</title>
        <authorList>
            <person name="Kimeklis A."/>
            <person name="Safronova V."/>
            <person name="Belimov A."/>
            <person name="Andronov E."/>
        </authorList>
    </citation>
    <scope>NUCLEOTIDE SEQUENCE [LARGE SCALE GENOMIC DNA]</scope>
    <source>
        <strain evidence="1">Vaf-46</strain>
    </source>
</reference>
<accession>A0A179BV44</accession>
<proteinExistence type="predicted"/>
<sequence length="68" mass="7671">MLGRRFIDPEELLAVEAAAIVAGSVEPFRRPDHKAKRHPKPRNVDCRGRFALRHQKPGRVLAEMGGEE</sequence>